<dbReference type="SMART" id="SM00448">
    <property type="entry name" value="REC"/>
    <property type="match status" value="1"/>
</dbReference>
<organism evidence="8 9">
    <name type="scientific">Desulforapulum autotrophicum (strain ATCC 43914 / DSM 3382 / VKM B-1955 / HRM2)</name>
    <name type="common">Desulfobacterium autotrophicum</name>
    <dbReference type="NCBI Taxonomy" id="177437"/>
    <lineage>
        <taxon>Bacteria</taxon>
        <taxon>Pseudomonadati</taxon>
        <taxon>Thermodesulfobacteriota</taxon>
        <taxon>Desulfobacteria</taxon>
        <taxon>Desulfobacterales</taxon>
        <taxon>Desulfobacteraceae</taxon>
        <taxon>Desulforapulum</taxon>
    </lineage>
</organism>
<keyword evidence="8" id="KW-0418">Kinase</keyword>
<keyword evidence="9" id="KW-1185">Reference proteome</keyword>
<dbReference type="InterPro" id="IPR013655">
    <property type="entry name" value="PAS_fold_3"/>
</dbReference>
<evidence type="ECO:0000259" key="7">
    <source>
        <dbReference type="PROSITE" id="PS50113"/>
    </source>
</evidence>
<dbReference type="InterPro" id="IPR001789">
    <property type="entry name" value="Sig_transdc_resp-reg_receiver"/>
</dbReference>
<sequence length="825" mass="92868">MVNTKIVDFIDFKKVNPLLEGFNQITGFVTAILDLEGNVLSKSKWRQICTEFHRINPETAKNCTVSDTVLSNKMNGGGKYHFYKCLNGLIDVAVPIIIDGNHVANLFSGQFLFEEPDISFFKKQAKIHGFEESSYLKALAKVPIISQEKVKTAMDFLLNMTKVISEITSQKLEQIELNKQREKNEEALRHSEEDLKKSQRIAHVGSWRLDLASNHVVWSEELYRMYGFDPSSPPPPYTEHQKLFTPESWNKLSTALTNTRETGIPYELELETLREDGSRGWMWVHGEVIRDATGTTVGLRGVTQDITGRKQTEEALKTSEKKYHSLFKNAQVALFRNRLSDGKILEINERYAKMSGYSNIEDCMAEFNAADAWVDPNGRKEFLRILHKNGVISDYETEIIRRDGTHIWISFSATIFPEQGFLEGSIVDITERKRSERNQEKLQLQLNQAQKMESVGRLAGGVAHDFNNMLSIILGNAEIIMEDMDPSNPIVTNLEEIYKAAERSSSLTRQLLAFARKQTIAPKILNLNHVLADMLKMLMRLIGEDIDLTWNPAPNLWSVKIDPSQIDQILANLCVNARDSIKSVGKVTIETGNISFDEAYCKEHQGFNPGSYVMMAVSDNGSGMDKKILDKLFEPFFTTKSIGQGTGLGLATVYGIVKQNHGFINVYSEPGEGTTFKIYLPVHSETAVAKQKDFKKTSLKGNETILLVEDEKAILKMTKIMLERLGYTVLTASAPTEAISIMETSNVNEIQLLMTDVVMPEMNGRDLSRKLLTIYPGLKCLFMSGYTANVIAHHGVLDTGVQFINKPFSMQDLAAKVRDVLDDGE</sequence>
<dbReference type="CDD" id="cd00130">
    <property type="entry name" value="PAS"/>
    <property type="match status" value="2"/>
</dbReference>
<dbReference type="SUPFAM" id="SSF55785">
    <property type="entry name" value="PYP-like sensor domain (PAS domain)"/>
    <property type="match status" value="2"/>
</dbReference>
<dbReference type="eggNOG" id="COG0745">
    <property type="taxonomic scope" value="Bacteria"/>
</dbReference>
<dbReference type="CDD" id="cd00082">
    <property type="entry name" value="HisKA"/>
    <property type="match status" value="1"/>
</dbReference>
<evidence type="ECO:0000256" key="4">
    <source>
        <dbReference type="PROSITE-ProRule" id="PRU00169"/>
    </source>
</evidence>
<dbReference type="SUPFAM" id="SSF55874">
    <property type="entry name" value="ATPase domain of HSP90 chaperone/DNA topoisomerase II/histidine kinase"/>
    <property type="match status" value="1"/>
</dbReference>
<dbReference type="Pfam" id="PF02518">
    <property type="entry name" value="HATPase_c"/>
    <property type="match status" value="1"/>
</dbReference>
<dbReference type="PROSITE" id="PS50110">
    <property type="entry name" value="RESPONSE_REGULATORY"/>
    <property type="match status" value="1"/>
</dbReference>
<dbReference type="InterPro" id="IPR011006">
    <property type="entry name" value="CheY-like_superfamily"/>
</dbReference>
<dbReference type="Pfam" id="PF13188">
    <property type="entry name" value="PAS_8"/>
    <property type="match status" value="1"/>
</dbReference>
<feature type="domain" description="Histidine kinase" evidence="5">
    <location>
        <begin position="461"/>
        <end position="684"/>
    </location>
</feature>
<dbReference type="PRINTS" id="PR00344">
    <property type="entry name" value="BCTRLSENSOR"/>
</dbReference>
<dbReference type="Proteomes" id="UP000000442">
    <property type="component" value="Chromosome"/>
</dbReference>
<dbReference type="STRING" id="177437.HRM2_39420"/>
<dbReference type="HOGENOM" id="CLU_000445_114_51_7"/>
<dbReference type="InterPro" id="IPR001610">
    <property type="entry name" value="PAC"/>
</dbReference>
<dbReference type="InterPro" id="IPR003661">
    <property type="entry name" value="HisK_dim/P_dom"/>
</dbReference>
<reference evidence="8 9" key="1">
    <citation type="journal article" date="2009" name="Environ. Microbiol.">
        <title>Genome sequence of Desulfobacterium autotrophicum HRM2, a marine sulfate reducer oxidizing organic carbon completely to carbon dioxide.</title>
        <authorList>
            <person name="Strittmatter A.W."/>
            <person name="Liesegang H."/>
            <person name="Rabus R."/>
            <person name="Decker I."/>
            <person name="Amann J."/>
            <person name="Andres S."/>
            <person name="Henne A."/>
            <person name="Fricke W.F."/>
            <person name="Martinez-Arias R."/>
            <person name="Bartels D."/>
            <person name="Goesmann A."/>
            <person name="Krause L."/>
            <person name="Puehler A."/>
            <person name="Klenk H.P."/>
            <person name="Richter M."/>
            <person name="Schuler M."/>
            <person name="Gloeckner F.O."/>
            <person name="Meyerdierks A."/>
            <person name="Gottschalk G."/>
            <person name="Amann R."/>
        </authorList>
    </citation>
    <scope>NUCLEOTIDE SEQUENCE [LARGE SCALE GENOMIC DNA]</scope>
    <source>
        <strain evidence="9">ATCC 43914 / DSM 3382 / HRM2</strain>
    </source>
</reference>
<dbReference type="Gene3D" id="2.10.70.100">
    <property type="match status" value="1"/>
</dbReference>
<dbReference type="PROSITE" id="PS50113">
    <property type="entry name" value="PAC"/>
    <property type="match status" value="2"/>
</dbReference>
<dbReference type="Pfam" id="PF00072">
    <property type="entry name" value="Response_reg"/>
    <property type="match status" value="1"/>
</dbReference>
<evidence type="ECO:0000259" key="5">
    <source>
        <dbReference type="PROSITE" id="PS50109"/>
    </source>
</evidence>
<dbReference type="InterPro" id="IPR036097">
    <property type="entry name" value="HisK_dim/P_sf"/>
</dbReference>
<comment type="catalytic activity">
    <reaction evidence="1">
        <text>ATP + protein L-histidine = ADP + protein N-phospho-L-histidine.</text>
        <dbReference type="EC" id="2.7.13.3"/>
    </reaction>
</comment>
<dbReference type="eggNOG" id="COG4191">
    <property type="taxonomic scope" value="Bacteria"/>
</dbReference>
<gene>
    <name evidence="8" type="ordered locus">HRM2_39420</name>
</gene>
<keyword evidence="8" id="KW-0808">Transferase</keyword>
<dbReference type="NCBIfam" id="TIGR00229">
    <property type="entry name" value="sensory_box"/>
    <property type="match status" value="2"/>
</dbReference>
<name>C0QBJ8_DESAH</name>
<dbReference type="eggNOG" id="COG2202">
    <property type="taxonomic scope" value="Bacteria"/>
</dbReference>
<accession>C0QBJ8</accession>
<dbReference type="InterPro" id="IPR003594">
    <property type="entry name" value="HATPase_dom"/>
</dbReference>
<dbReference type="Gene3D" id="1.10.287.130">
    <property type="match status" value="1"/>
</dbReference>
<dbReference type="SUPFAM" id="SSF52172">
    <property type="entry name" value="CheY-like"/>
    <property type="match status" value="1"/>
</dbReference>
<dbReference type="PROSITE" id="PS50109">
    <property type="entry name" value="HIS_KIN"/>
    <property type="match status" value="1"/>
</dbReference>
<evidence type="ECO:0000256" key="2">
    <source>
        <dbReference type="ARBA" id="ARBA00012438"/>
    </source>
</evidence>
<dbReference type="InterPro" id="IPR035965">
    <property type="entry name" value="PAS-like_dom_sf"/>
</dbReference>
<feature type="domain" description="Response regulatory" evidence="6">
    <location>
        <begin position="704"/>
        <end position="821"/>
    </location>
</feature>
<dbReference type="Pfam" id="PF10114">
    <property type="entry name" value="PocR"/>
    <property type="match status" value="1"/>
</dbReference>
<dbReference type="AlphaFoldDB" id="C0QBJ8"/>
<evidence type="ECO:0000313" key="8">
    <source>
        <dbReference type="EMBL" id="ACN17000.1"/>
    </source>
</evidence>
<feature type="domain" description="PAC" evidence="7">
    <location>
        <begin position="266"/>
        <end position="318"/>
    </location>
</feature>
<dbReference type="InterPro" id="IPR036890">
    <property type="entry name" value="HATPase_C_sf"/>
</dbReference>
<dbReference type="Gene3D" id="3.30.565.10">
    <property type="entry name" value="Histidine kinase-like ATPase, C-terminal domain"/>
    <property type="match status" value="1"/>
</dbReference>
<dbReference type="Pfam" id="PF08447">
    <property type="entry name" value="PAS_3"/>
    <property type="match status" value="1"/>
</dbReference>
<dbReference type="SMART" id="SM00086">
    <property type="entry name" value="PAC"/>
    <property type="match status" value="2"/>
</dbReference>
<dbReference type="Gene3D" id="3.30.450.20">
    <property type="entry name" value="PAS domain"/>
    <property type="match status" value="2"/>
</dbReference>
<dbReference type="RefSeq" id="WP_015905742.1">
    <property type="nucleotide sequence ID" value="NC_012108.1"/>
</dbReference>
<dbReference type="InterPro" id="IPR004358">
    <property type="entry name" value="Sig_transdc_His_kin-like_C"/>
</dbReference>
<dbReference type="SMART" id="SM00388">
    <property type="entry name" value="HisKA"/>
    <property type="match status" value="1"/>
</dbReference>
<feature type="modified residue" description="4-aspartylphosphate" evidence="4">
    <location>
        <position position="756"/>
    </location>
</feature>
<dbReference type="SUPFAM" id="SSF47384">
    <property type="entry name" value="Homodimeric domain of signal transducing histidine kinase"/>
    <property type="match status" value="1"/>
</dbReference>
<dbReference type="EC" id="2.7.13.3" evidence="2"/>
<proteinExistence type="predicted"/>
<evidence type="ECO:0000259" key="6">
    <source>
        <dbReference type="PROSITE" id="PS50110"/>
    </source>
</evidence>
<dbReference type="InterPro" id="IPR005467">
    <property type="entry name" value="His_kinase_dom"/>
</dbReference>
<protein>
    <recommendedName>
        <fullName evidence="2">histidine kinase</fullName>
        <ecNumber evidence="2">2.7.13.3</ecNumber>
    </recommendedName>
</protein>
<dbReference type="PANTHER" id="PTHR43065">
    <property type="entry name" value="SENSOR HISTIDINE KINASE"/>
    <property type="match status" value="1"/>
</dbReference>
<dbReference type="InterPro" id="IPR018771">
    <property type="entry name" value="PocR_dom"/>
</dbReference>
<dbReference type="SMART" id="SM00387">
    <property type="entry name" value="HATPase_c"/>
    <property type="match status" value="1"/>
</dbReference>
<evidence type="ECO:0000313" key="9">
    <source>
        <dbReference type="Proteomes" id="UP000000442"/>
    </source>
</evidence>
<dbReference type="KEGG" id="dat:HRM2_39420"/>
<dbReference type="GO" id="GO:0000155">
    <property type="term" value="F:phosphorelay sensor kinase activity"/>
    <property type="evidence" value="ECO:0007669"/>
    <property type="project" value="InterPro"/>
</dbReference>
<dbReference type="EMBL" id="CP001087">
    <property type="protein sequence ID" value="ACN17000.1"/>
    <property type="molecule type" value="Genomic_DNA"/>
</dbReference>
<dbReference type="InterPro" id="IPR000700">
    <property type="entry name" value="PAS-assoc_C"/>
</dbReference>
<dbReference type="Pfam" id="PF00512">
    <property type="entry name" value="HisKA"/>
    <property type="match status" value="1"/>
</dbReference>
<keyword evidence="3 4" id="KW-0597">Phosphoprotein</keyword>
<evidence type="ECO:0000256" key="1">
    <source>
        <dbReference type="ARBA" id="ARBA00000085"/>
    </source>
</evidence>
<dbReference type="eggNOG" id="COG4936">
    <property type="taxonomic scope" value="Bacteria"/>
</dbReference>
<dbReference type="InterPro" id="IPR000014">
    <property type="entry name" value="PAS"/>
</dbReference>
<evidence type="ECO:0000256" key="3">
    <source>
        <dbReference type="ARBA" id="ARBA00022553"/>
    </source>
</evidence>
<feature type="domain" description="PAC" evidence="7">
    <location>
        <begin position="393"/>
        <end position="441"/>
    </location>
</feature>
<dbReference type="PANTHER" id="PTHR43065:SF42">
    <property type="entry name" value="TWO-COMPONENT SENSOR PPRA"/>
    <property type="match status" value="1"/>
</dbReference>
<dbReference type="OrthoDB" id="9806821at2"/>
<dbReference type="Gene3D" id="3.40.50.2300">
    <property type="match status" value="1"/>
</dbReference>